<evidence type="ECO:0000256" key="3">
    <source>
        <dbReference type="ARBA" id="ARBA00023273"/>
    </source>
</evidence>
<name>A0A7J7VWW1_MYOMY</name>
<keyword evidence="2" id="KW-0969">Cilium</keyword>
<evidence type="ECO:0000256" key="2">
    <source>
        <dbReference type="ARBA" id="ARBA00023069"/>
    </source>
</evidence>
<keyword evidence="4" id="KW-0175">Coiled coil</keyword>
<dbReference type="EMBL" id="JABWUV010000009">
    <property type="protein sequence ID" value="KAF6329707.1"/>
    <property type="molecule type" value="Genomic_DNA"/>
</dbReference>
<gene>
    <name evidence="6" type="ORF">mMyoMyo1_002721</name>
</gene>
<sequence>MAQQDLQDEADKNKQTREDRIKEQKIYRQYLAQQREEENAQEKELDRILEEEKAKQWAEKDKQLKLEKEARKQLVNEVMCTRKLQVQEKLQRKARELEERALEQEHIQEGLKELNREEKEKFVRRSGLAQEYQKELQMQMSYQQQAREAQKEEERRELEAGRAADKMCQDKIQELLCHSGVHLRNVHPMRRACPAKLPP</sequence>
<feature type="compositionally biased region" description="Basic and acidic residues" evidence="5">
    <location>
        <begin position="9"/>
        <end position="21"/>
    </location>
</feature>
<dbReference type="PANTHER" id="PTHR31183">
    <property type="entry name" value="TRICHOPLEIN KERATIN FILAMENT-BINDING PROTEIN FAMILY MEMBER"/>
    <property type="match status" value="1"/>
</dbReference>
<evidence type="ECO:0000313" key="6">
    <source>
        <dbReference type="EMBL" id="KAF6329707.1"/>
    </source>
</evidence>
<evidence type="ECO:0000256" key="1">
    <source>
        <dbReference type="ARBA" id="ARBA00004138"/>
    </source>
</evidence>
<evidence type="ECO:0000313" key="7">
    <source>
        <dbReference type="Proteomes" id="UP000527355"/>
    </source>
</evidence>
<feature type="region of interest" description="Disordered" evidence="5">
    <location>
        <begin position="1"/>
        <end position="21"/>
    </location>
</feature>
<keyword evidence="3" id="KW-0966">Cell projection</keyword>
<feature type="coiled-coil region" evidence="4">
    <location>
        <begin position="80"/>
        <end position="107"/>
    </location>
</feature>
<dbReference type="VEuPathDB" id="HostDB:GeneID_118662703"/>
<dbReference type="PANTHER" id="PTHR31183:SF1">
    <property type="entry name" value="CILIA- AND FLAGELLA-ASSOCIATED PROTEIN 53"/>
    <property type="match status" value="1"/>
</dbReference>
<dbReference type="Proteomes" id="UP000527355">
    <property type="component" value="Unassembled WGS sequence"/>
</dbReference>
<dbReference type="InterPro" id="IPR043596">
    <property type="entry name" value="CFAP53/TCHP"/>
</dbReference>
<dbReference type="AlphaFoldDB" id="A0A7J7VWW1"/>
<evidence type="ECO:0000256" key="4">
    <source>
        <dbReference type="SAM" id="Coils"/>
    </source>
</evidence>
<protein>
    <submittedName>
        <fullName evidence="6">Cilia and flagella associated protein 53</fullName>
    </submittedName>
</protein>
<keyword evidence="6" id="KW-0282">Flagellum</keyword>
<reference evidence="6 7" key="1">
    <citation type="journal article" date="2020" name="Nature">
        <title>Six reference-quality genomes reveal evolution of bat adaptations.</title>
        <authorList>
            <person name="Jebb D."/>
            <person name="Huang Z."/>
            <person name="Pippel M."/>
            <person name="Hughes G.M."/>
            <person name="Lavrichenko K."/>
            <person name="Devanna P."/>
            <person name="Winkler S."/>
            <person name="Jermiin L.S."/>
            <person name="Skirmuntt E.C."/>
            <person name="Katzourakis A."/>
            <person name="Burkitt-Gray L."/>
            <person name="Ray D.A."/>
            <person name="Sullivan K.A.M."/>
            <person name="Roscito J.G."/>
            <person name="Kirilenko B.M."/>
            <person name="Davalos L.M."/>
            <person name="Corthals A.P."/>
            <person name="Power M.L."/>
            <person name="Jones G."/>
            <person name="Ransome R.D."/>
            <person name="Dechmann D.K.N."/>
            <person name="Locatelli A.G."/>
            <person name="Puechmaille S.J."/>
            <person name="Fedrigo O."/>
            <person name="Jarvis E.D."/>
            <person name="Hiller M."/>
            <person name="Vernes S.C."/>
            <person name="Myers E.W."/>
            <person name="Teeling E.C."/>
        </authorList>
    </citation>
    <scope>NUCLEOTIDE SEQUENCE [LARGE SCALE GENOMIC DNA]</scope>
    <source>
        <strain evidence="6">MMyoMyo1</strain>
        <tissue evidence="6">Flight muscle</tissue>
    </source>
</reference>
<proteinExistence type="predicted"/>
<dbReference type="GO" id="GO:0005929">
    <property type="term" value="C:cilium"/>
    <property type="evidence" value="ECO:0007669"/>
    <property type="project" value="UniProtKB-SubCell"/>
</dbReference>
<accession>A0A7J7VWW1</accession>
<feature type="compositionally biased region" description="Basic and acidic residues" evidence="5">
    <location>
        <begin position="148"/>
        <end position="164"/>
    </location>
</feature>
<comment type="caution">
    <text evidence="6">The sequence shown here is derived from an EMBL/GenBank/DDBJ whole genome shotgun (WGS) entry which is preliminary data.</text>
</comment>
<evidence type="ECO:0000256" key="5">
    <source>
        <dbReference type="SAM" id="MobiDB-lite"/>
    </source>
</evidence>
<organism evidence="6 7">
    <name type="scientific">Myotis myotis</name>
    <name type="common">Greater mouse-eared bat</name>
    <name type="synonym">Vespertilio myotis</name>
    <dbReference type="NCBI Taxonomy" id="51298"/>
    <lineage>
        <taxon>Eukaryota</taxon>
        <taxon>Metazoa</taxon>
        <taxon>Chordata</taxon>
        <taxon>Craniata</taxon>
        <taxon>Vertebrata</taxon>
        <taxon>Euteleostomi</taxon>
        <taxon>Mammalia</taxon>
        <taxon>Eutheria</taxon>
        <taxon>Laurasiatheria</taxon>
        <taxon>Chiroptera</taxon>
        <taxon>Yangochiroptera</taxon>
        <taxon>Vespertilionidae</taxon>
        <taxon>Myotis</taxon>
    </lineage>
</organism>
<comment type="subcellular location">
    <subcellularLocation>
        <location evidence="1">Cell projection</location>
        <location evidence="1">Cilium</location>
    </subcellularLocation>
</comment>
<feature type="region of interest" description="Disordered" evidence="5">
    <location>
        <begin position="139"/>
        <end position="164"/>
    </location>
</feature>
<keyword evidence="7" id="KW-1185">Reference proteome</keyword>